<gene>
    <name evidence="1" type="ORF">J2T10_000558</name>
</gene>
<proteinExistence type="predicted"/>
<name>A0ABT9TH11_PAENI</name>
<keyword evidence="2" id="KW-1185">Reference proteome</keyword>
<evidence type="ECO:0000313" key="2">
    <source>
        <dbReference type="Proteomes" id="UP001244563"/>
    </source>
</evidence>
<comment type="caution">
    <text evidence="1">The sequence shown here is derived from an EMBL/GenBank/DDBJ whole genome shotgun (WGS) entry which is preliminary data.</text>
</comment>
<dbReference type="EMBL" id="JAUSSW010000001">
    <property type="protein sequence ID" value="MDQ0100939.1"/>
    <property type="molecule type" value="Genomic_DNA"/>
</dbReference>
<organism evidence="1 2">
    <name type="scientific">Paenarthrobacter nicotinovorans</name>
    <name type="common">Arthrobacter nicotinovorans</name>
    <dbReference type="NCBI Taxonomy" id="29320"/>
    <lineage>
        <taxon>Bacteria</taxon>
        <taxon>Bacillati</taxon>
        <taxon>Actinomycetota</taxon>
        <taxon>Actinomycetes</taxon>
        <taxon>Micrococcales</taxon>
        <taxon>Micrococcaceae</taxon>
        <taxon>Paenarthrobacter</taxon>
    </lineage>
</organism>
<reference evidence="1 2" key="1">
    <citation type="submission" date="2023-07" db="EMBL/GenBank/DDBJ databases">
        <title>Sorghum-associated microbial communities from plants grown in Nebraska, USA.</title>
        <authorList>
            <person name="Schachtman D."/>
        </authorList>
    </citation>
    <scope>NUCLEOTIDE SEQUENCE [LARGE SCALE GENOMIC DNA]</scope>
    <source>
        <strain evidence="1 2">CC523</strain>
    </source>
</reference>
<sequence length="31" mass="3726">MRKLFGTAEQDLNFVLKEELSAHIRIRLQRL</sequence>
<accession>A0ABT9TH11</accession>
<protein>
    <submittedName>
        <fullName evidence="1">Uncharacterized protein</fullName>
    </submittedName>
</protein>
<dbReference type="Proteomes" id="UP001244563">
    <property type="component" value="Unassembled WGS sequence"/>
</dbReference>
<evidence type="ECO:0000313" key="1">
    <source>
        <dbReference type="EMBL" id="MDQ0100939.1"/>
    </source>
</evidence>